<reference evidence="1 2" key="2">
    <citation type="journal article" date="2022" name="Mol. Ecol. Resour.">
        <title>The genomes of chicory, endive, great burdock and yacon provide insights into Asteraceae paleo-polyploidization history and plant inulin production.</title>
        <authorList>
            <person name="Fan W."/>
            <person name="Wang S."/>
            <person name="Wang H."/>
            <person name="Wang A."/>
            <person name="Jiang F."/>
            <person name="Liu H."/>
            <person name="Zhao H."/>
            <person name="Xu D."/>
            <person name="Zhang Y."/>
        </authorList>
    </citation>
    <scope>NUCLEOTIDE SEQUENCE [LARGE SCALE GENOMIC DNA]</scope>
    <source>
        <strain evidence="2">cv. Niubang</strain>
    </source>
</reference>
<gene>
    <name evidence="1" type="ORF">L6452_13667</name>
</gene>
<dbReference type="Proteomes" id="UP001055879">
    <property type="component" value="Linkage Group LG04"/>
</dbReference>
<proteinExistence type="predicted"/>
<keyword evidence="2" id="KW-1185">Reference proteome</keyword>
<name>A0ACB9CIX5_ARCLA</name>
<dbReference type="EMBL" id="CM042050">
    <property type="protein sequence ID" value="KAI3734203.1"/>
    <property type="molecule type" value="Genomic_DNA"/>
</dbReference>
<accession>A0ACB9CIX5</accession>
<organism evidence="1 2">
    <name type="scientific">Arctium lappa</name>
    <name type="common">Greater burdock</name>
    <name type="synonym">Lappa major</name>
    <dbReference type="NCBI Taxonomy" id="4217"/>
    <lineage>
        <taxon>Eukaryota</taxon>
        <taxon>Viridiplantae</taxon>
        <taxon>Streptophyta</taxon>
        <taxon>Embryophyta</taxon>
        <taxon>Tracheophyta</taxon>
        <taxon>Spermatophyta</taxon>
        <taxon>Magnoliopsida</taxon>
        <taxon>eudicotyledons</taxon>
        <taxon>Gunneridae</taxon>
        <taxon>Pentapetalae</taxon>
        <taxon>asterids</taxon>
        <taxon>campanulids</taxon>
        <taxon>Asterales</taxon>
        <taxon>Asteraceae</taxon>
        <taxon>Carduoideae</taxon>
        <taxon>Cardueae</taxon>
        <taxon>Arctiinae</taxon>
        <taxon>Arctium</taxon>
    </lineage>
</organism>
<reference evidence="2" key="1">
    <citation type="journal article" date="2022" name="Mol. Ecol. Resour.">
        <title>The genomes of chicory, endive, great burdock and yacon provide insights into Asteraceae palaeo-polyploidization history and plant inulin production.</title>
        <authorList>
            <person name="Fan W."/>
            <person name="Wang S."/>
            <person name="Wang H."/>
            <person name="Wang A."/>
            <person name="Jiang F."/>
            <person name="Liu H."/>
            <person name="Zhao H."/>
            <person name="Xu D."/>
            <person name="Zhang Y."/>
        </authorList>
    </citation>
    <scope>NUCLEOTIDE SEQUENCE [LARGE SCALE GENOMIC DNA]</scope>
    <source>
        <strain evidence="2">cv. Niubang</strain>
    </source>
</reference>
<comment type="caution">
    <text evidence="1">The sequence shown here is derived from an EMBL/GenBank/DDBJ whole genome shotgun (WGS) entry which is preliminary data.</text>
</comment>
<protein>
    <submittedName>
        <fullName evidence="1">Uncharacterized protein</fullName>
    </submittedName>
</protein>
<sequence length="492" mass="56936">MRGTNPETALGYLRQVAEMFKSMGKHELAASCYRDLGEYASAGECFTLAGCYSDAAEAYAKGDQFSDCLSACKKGKLFSKGMQYIEYWKEHVNVQYNEIEQITQEFLESCALYHHERKHPISMMQFVRAFCSMESKRVFLRSIGCLDELLLLEEESGHFLDGAELVRSWGDVLKEADLLEKAGDCLEPTMLILWYVFFRSLWGNGNKGWPLKQFPQKEQLCKKAMSLSEKDSDIFYGHVCRELEILSDQQSSLSELKKHLQASKRHWSLRGEILSVWKILDVHLHWNSSWYGWEDELTKHSEGMIFVNRVSVRTLVFYWNMWKDHVVKIFASLGSLDSEDPDEHEEHIEFSLDYFGVRKQCVNGNVVYLLVSKDVDWIRTGGHKGLHEDGKRLTFDCSQLVVSIQSYWQLQLVSVGIKVLETLEALHKLVSNGSAFHQSTCLLHIFEVSKFLLDCRYLNLTDDNKKTLDNFLKISTTYYDLVFPLDWRRSVS</sequence>
<evidence type="ECO:0000313" key="2">
    <source>
        <dbReference type="Proteomes" id="UP001055879"/>
    </source>
</evidence>
<evidence type="ECO:0000313" key="1">
    <source>
        <dbReference type="EMBL" id="KAI3734203.1"/>
    </source>
</evidence>